<dbReference type="GO" id="GO:0009330">
    <property type="term" value="C:DNA topoisomerase type II (double strand cut, ATP-hydrolyzing) complex"/>
    <property type="evidence" value="ECO:0007669"/>
    <property type="project" value="TreeGrafter"/>
</dbReference>
<dbReference type="HOGENOM" id="CLU_002977_7_0_14"/>
<evidence type="ECO:0000256" key="4">
    <source>
        <dbReference type="ARBA" id="ARBA00023125"/>
    </source>
</evidence>
<evidence type="ECO:0000313" key="11">
    <source>
        <dbReference type="Proteomes" id="UP000032737"/>
    </source>
</evidence>
<dbReference type="InterPro" id="IPR005741">
    <property type="entry name" value="TopoIV_A_Gpos"/>
</dbReference>
<dbReference type="SUPFAM" id="SSF101904">
    <property type="entry name" value="GyrA/ParC C-terminal domain-like"/>
    <property type="match status" value="1"/>
</dbReference>
<dbReference type="Proteomes" id="UP000032737">
    <property type="component" value="Chromosome"/>
</dbReference>
<dbReference type="Pfam" id="PF03989">
    <property type="entry name" value="DNA_gyraseA_C"/>
    <property type="match status" value="3"/>
</dbReference>
<dbReference type="InterPro" id="IPR013760">
    <property type="entry name" value="Topo_IIA-like_dom_sf"/>
</dbReference>
<feature type="site" description="Interaction with DNA" evidence="7">
    <location>
        <position position="88"/>
    </location>
</feature>
<dbReference type="FunFam" id="1.10.268.10:FF:000001">
    <property type="entry name" value="DNA gyrase subunit A"/>
    <property type="match status" value="1"/>
</dbReference>
<dbReference type="Gene3D" id="1.10.268.10">
    <property type="entry name" value="Topoisomerase, domain 3"/>
    <property type="match status" value="1"/>
</dbReference>
<dbReference type="NCBIfam" id="TIGR01061">
    <property type="entry name" value="parC_Gpos"/>
    <property type="match status" value="1"/>
</dbReference>
<dbReference type="Pfam" id="PF00521">
    <property type="entry name" value="DNA_topoisoIV"/>
    <property type="match status" value="1"/>
</dbReference>
<dbReference type="GO" id="GO:0005737">
    <property type="term" value="C:cytoplasm"/>
    <property type="evidence" value="ECO:0007669"/>
    <property type="project" value="TreeGrafter"/>
</dbReference>
<comment type="subunit">
    <text evidence="7">Heterotetramer composed of ParC and ParE.</text>
</comment>
<evidence type="ECO:0000256" key="5">
    <source>
        <dbReference type="ARBA" id="ARBA00023136"/>
    </source>
</evidence>
<dbReference type="STRING" id="61635.BN85308820"/>
<reference evidence="10 11" key="1">
    <citation type="journal article" date="2013" name="J. Mol. Microbiol. Biotechnol.">
        <title>Analysis of the Complete Genomes of Acholeplasma brassicae , A. palmae and A. laidlawii and Their Comparison to the Obligate Parasites from ' Candidatus Phytoplasma'.</title>
        <authorList>
            <person name="Kube M."/>
            <person name="Siewert C."/>
            <person name="Migdoll A.M."/>
            <person name="Duduk B."/>
            <person name="Holz S."/>
            <person name="Rabus R."/>
            <person name="Seemuller E."/>
            <person name="Mitrovic J."/>
            <person name="Muller I."/>
            <person name="Buttner C."/>
            <person name="Reinhardt R."/>
        </authorList>
    </citation>
    <scope>NUCLEOTIDE SEQUENCE [LARGE SCALE GENOMIC DNA]</scope>
    <source>
        <strain evidence="11">0502</strain>
    </source>
</reference>
<keyword evidence="6 7" id="KW-0413">Isomerase</keyword>
<dbReference type="CDD" id="cd00187">
    <property type="entry name" value="TOP4c"/>
    <property type="match status" value="1"/>
</dbReference>
<dbReference type="PANTHER" id="PTHR43493:SF9">
    <property type="entry name" value="DNA TOPOISOMERASE 4 SUBUNIT A"/>
    <property type="match status" value="1"/>
</dbReference>
<dbReference type="PROSITE" id="PS52040">
    <property type="entry name" value="TOPO_IIA"/>
    <property type="match status" value="1"/>
</dbReference>
<dbReference type="InterPro" id="IPR035516">
    <property type="entry name" value="Gyrase/topoIV_suA_C"/>
</dbReference>
<dbReference type="GO" id="GO:0006265">
    <property type="term" value="P:DNA topological change"/>
    <property type="evidence" value="ECO:0007669"/>
    <property type="project" value="UniProtKB-UniRule"/>
</dbReference>
<dbReference type="GO" id="GO:0003677">
    <property type="term" value="F:DNA binding"/>
    <property type="evidence" value="ECO:0007669"/>
    <property type="project" value="UniProtKB-UniRule"/>
</dbReference>
<organism evidence="10 11">
    <name type="scientific">Acholeplasma brassicae</name>
    <dbReference type="NCBI Taxonomy" id="61635"/>
    <lineage>
        <taxon>Bacteria</taxon>
        <taxon>Bacillati</taxon>
        <taxon>Mycoplasmatota</taxon>
        <taxon>Mollicutes</taxon>
        <taxon>Acholeplasmatales</taxon>
        <taxon>Acholeplasmataceae</taxon>
        <taxon>Acholeplasma</taxon>
    </lineage>
</organism>
<keyword evidence="4 7" id="KW-0238">DNA-binding</keyword>
<feature type="active site" description="O-(5'-phospho-DNA)-tyrosine intermediate" evidence="7 8">
    <location>
        <position position="132"/>
    </location>
</feature>
<dbReference type="SMART" id="SM00434">
    <property type="entry name" value="TOP4c"/>
    <property type="match status" value="1"/>
</dbReference>
<dbReference type="PANTHER" id="PTHR43493">
    <property type="entry name" value="DNA GYRASE/TOPOISOMERASE SUBUNIT A"/>
    <property type="match status" value="1"/>
</dbReference>
<dbReference type="InterPro" id="IPR006691">
    <property type="entry name" value="GyrA/parC_rep"/>
</dbReference>
<evidence type="ECO:0000313" key="10">
    <source>
        <dbReference type="EMBL" id="CCV65903.1"/>
    </source>
</evidence>
<comment type="similarity">
    <text evidence="7">Belongs to the type II topoisomerase GyrA/ParC subunit family. ParC type 2 subfamily.</text>
</comment>
<evidence type="ECO:0000256" key="2">
    <source>
        <dbReference type="ARBA" id="ARBA00022475"/>
    </source>
</evidence>
<dbReference type="Gene3D" id="2.120.10.90">
    <property type="entry name" value="DNA gyrase/topoisomerase IV, subunit A, C-terminal"/>
    <property type="match status" value="1"/>
</dbReference>
<evidence type="ECO:0000256" key="8">
    <source>
        <dbReference type="PROSITE-ProRule" id="PRU01384"/>
    </source>
</evidence>
<name>U4KRN7_9MOLU</name>
<dbReference type="InterPro" id="IPR013757">
    <property type="entry name" value="Topo_IIA_A_a_sf"/>
</dbReference>
<feature type="site" description="Interaction with DNA" evidence="7">
    <location>
        <position position="90"/>
    </location>
</feature>
<feature type="site" description="Transition state stabilizer" evidence="7">
    <location>
        <position position="131"/>
    </location>
</feature>
<dbReference type="Gene3D" id="3.90.199.10">
    <property type="entry name" value="Topoisomerase II, domain 5"/>
    <property type="match status" value="1"/>
</dbReference>
<feature type="site" description="Interaction with DNA" evidence="7">
    <location>
        <position position="52"/>
    </location>
</feature>
<dbReference type="InterPro" id="IPR050220">
    <property type="entry name" value="Type_II_DNA_Topoisomerases"/>
</dbReference>
<keyword evidence="3 7" id="KW-0799">Topoisomerase</keyword>
<dbReference type="GO" id="GO:0019897">
    <property type="term" value="C:extrinsic component of plasma membrane"/>
    <property type="evidence" value="ECO:0007669"/>
    <property type="project" value="UniProtKB-UniRule"/>
</dbReference>
<dbReference type="EMBL" id="FO681348">
    <property type="protein sequence ID" value="CCV65903.1"/>
    <property type="molecule type" value="Genomic_DNA"/>
</dbReference>
<dbReference type="Gene3D" id="3.30.1360.40">
    <property type="match status" value="1"/>
</dbReference>
<comment type="catalytic activity">
    <reaction evidence="1 7 8">
        <text>ATP-dependent breakage, passage and rejoining of double-stranded DNA.</text>
        <dbReference type="EC" id="5.6.2.2"/>
    </reaction>
</comment>
<dbReference type="InterPro" id="IPR002205">
    <property type="entry name" value="Topo_IIA_dom_A"/>
</dbReference>
<feature type="site" description="Interaction with DNA" evidence="7">
    <location>
        <position position="107"/>
    </location>
</feature>
<keyword evidence="2 7" id="KW-1003">Cell membrane</keyword>
<evidence type="ECO:0000256" key="7">
    <source>
        <dbReference type="HAMAP-Rule" id="MF_00937"/>
    </source>
</evidence>
<feature type="domain" description="Topo IIA-type catalytic" evidence="9">
    <location>
        <begin position="44"/>
        <end position="510"/>
    </location>
</feature>
<dbReference type="GO" id="GO:0005524">
    <property type="term" value="F:ATP binding"/>
    <property type="evidence" value="ECO:0007669"/>
    <property type="project" value="InterPro"/>
</dbReference>
<sequence>MSKKDIKTRIDDFIEEKIVTEKLEDIVGDRFGRYSKYIIQDRALPDARDGLKPVQRRILYAMYKMGMGSDKPYKKSARIAGEVMGKYHPHGDSSIYEAMVRMSQYFKMGVTLVDMHGNNGSIDGDSAAAMRYTEARLSKEAEALLADIEKRTVPFIPNFDDEELEPTVLPAKFPNLLVNGAAGISSGYATKIPPHNLKEVIKATIEKIDKPNVSIDKILQIVTGPDFPTGAIVQGKEGIRQALETGAGKVIVRSKTVYEQMAKDQVRIVVEEIPYEVNKAELVRSIDLLRVDKKLEDILEVRDESDREGLRISIELKKGANADMVLNYLFKNTDLQVNYNYNMVAISHQRPVQMGIMEILDSYINHQKEVITNRSNFDLDRAEKRLHIVSGLIKMVDIVEEVIKTIRGSKNKSNSKDNLIKQFGFTDLQAEAIVTLQLYRLSSTDIDQLIKESNELDERILWLKDVLSDEQKLLSVIKKELREVSNKLGTDRKTLIEDEIEAIKIEKADLIADEQVRVGITKDGYIKRANLRSYTASKQPGLKENDGMLFNQEVSTKDTLLMFTTKGNYIFMPVYELEESKWKDLGAYINNIISIEKDEYIIKVFSISDFETNQYFLLTTEHGLIKQVLLKDFLVTRYSKTIRAMKVASSDELTSVELGPKSSVIVFTKRAQVLRFPSAEVPIYGTQSGGIKSLKIAANDKVVKAIYAATSDDFLVLTHLGNIRRERVVNMPLNKRLRTPITLFSERKKNPHFIRDVARLTTQQDKEDSMILVSCKKGSLEFPISELKPSVAEYGRAYVNEEEFGKALFINVDAPIENVEEQDILDAGELIQEVRAKKETKRKEPIDHASVEAPKDELVEDKKIHIKKLSLFDEDDWKE</sequence>
<dbReference type="HAMAP" id="MF_00937">
    <property type="entry name" value="ParC_type2"/>
    <property type="match status" value="1"/>
</dbReference>
<evidence type="ECO:0000256" key="3">
    <source>
        <dbReference type="ARBA" id="ARBA00023029"/>
    </source>
</evidence>
<dbReference type="AlphaFoldDB" id="U4KRN7"/>
<dbReference type="GO" id="GO:0005694">
    <property type="term" value="C:chromosome"/>
    <property type="evidence" value="ECO:0007669"/>
    <property type="project" value="InterPro"/>
</dbReference>
<keyword evidence="5 7" id="KW-0472">Membrane</keyword>
<feature type="site" description="Interaction with DNA" evidence="7">
    <location>
        <position position="101"/>
    </location>
</feature>
<keyword evidence="11" id="KW-1185">Reference proteome</keyword>
<dbReference type="FunFam" id="3.30.1360.40:FF:000002">
    <property type="entry name" value="DNA gyrase subunit A"/>
    <property type="match status" value="1"/>
</dbReference>
<proteinExistence type="inferred from homology"/>
<gene>
    <name evidence="7 10" type="primary">parC</name>
    <name evidence="10" type="ORF">BN85308820</name>
</gene>
<dbReference type="EC" id="5.6.2.2" evidence="7"/>
<protein>
    <recommendedName>
        <fullName evidence="7">DNA topoisomerase 4 subunit A</fullName>
        <ecNumber evidence="7">5.6.2.2</ecNumber>
    </recommendedName>
    <alternativeName>
        <fullName evidence="7">Topoisomerase IV subunit A</fullName>
    </alternativeName>
</protein>
<dbReference type="OrthoDB" id="9806486at2"/>
<accession>U4KRN7</accession>
<dbReference type="FunFam" id="3.90.199.10:FF:000001">
    <property type="entry name" value="DNA gyrase subunit A"/>
    <property type="match status" value="1"/>
</dbReference>
<dbReference type="KEGG" id="abra:BN85308820"/>
<dbReference type="GO" id="GO:0034335">
    <property type="term" value="F:DNA negative supercoiling activity"/>
    <property type="evidence" value="ECO:0007669"/>
    <property type="project" value="UniProtKB-ARBA"/>
</dbReference>
<dbReference type="NCBIfam" id="NF004044">
    <property type="entry name" value="PRK05561.1"/>
    <property type="match status" value="1"/>
</dbReference>
<evidence type="ECO:0000256" key="1">
    <source>
        <dbReference type="ARBA" id="ARBA00000185"/>
    </source>
</evidence>
<comment type="subcellular location">
    <subcellularLocation>
        <location evidence="7">Cell membrane</location>
        <topology evidence="7">Peripheral membrane protein</topology>
    </subcellularLocation>
</comment>
<evidence type="ECO:0000259" key="9">
    <source>
        <dbReference type="PROSITE" id="PS52040"/>
    </source>
</evidence>
<comment type="function">
    <text evidence="7">Topoisomerase IV is essential for chromosome segregation. It relaxes supercoiled DNA. Performs the decatenation events required during the replication of a circular DNA molecule.</text>
</comment>
<dbReference type="SUPFAM" id="SSF56719">
    <property type="entry name" value="Type II DNA topoisomerase"/>
    <property type="match status" value="1"/>
</dbReference>
<dbReference type="GO" id="GO:0007059">
    <property type="term" value="P:chromosome segregation"/>
    <property type="evidence" value="ECO:0007669"/>
    <property type="project" value="UniProtKB-UniRule"/>
</dbReference>
<dbReference type="InterPro" id="IPR013758">
    <property type="entry name" value="Topo_IIA_A/C_ab"/>
</dbReference>
<evidence type="ECO:0000256" key="6">
    <source>
        <dbReference type="ARBA" id="ARBA00023235"/>
    </source>
</evidence>